<protein>
    <submittedName>
        <fullName evidence="1">Glycosyl transferase family 2</fullName>
    </submittedName>
</protein>
<dbReference type="AlphaFoldDB" id="A0ABD5Y264"/>
<evidence type="ECO:0000313" key="2">
    <source>
        <dbReference type="Proteomes" id="UP001596432"/>
    </source>
</evidence>
<dbReference type="EMBL" id="JBHTAS010000001">
    <property type="protein sequence ID" value="MFC7139420.1"/>
    <property type="molecule type" value="Genomic_DNA"/>
</dbReference>
<dbReference type="RefSeq" id="WP_274325009.1">
    <property type="nucleotide sequence ID" value="NZ_CP118158.1"/>
</dbReference>
<name>A0ABD5Y264_9EURY</name>
<dbReference type="Proteomes" id="UP001596432">
    <property type="component" value="Unassembled WGS sequence"/>
</dbReference>
<keyword evidence="2" id="KW-1185">Reference proteome</keyword>
<keyword evidence="1" id="KW-0808">Transferase</keyword>
<gene>
    <name evidence="1" type="ORF">ACFQMA_06155</name>
</gene>
<accession>A0ABD5Y264</accession>
<dbReference type="GeneID" id="78819676"/>
<dbReference type="SUPFAM" id="SSF53448">
    <property type="entry name" value="Nucleotide-diphospho-sugar transferases"/>
    <property type="match status" value="1"/>
</dbReference>
<dbReference type="Gene3D" id="3.90.550.10">
    <property type="entry name" value="Spore Coat Polysaccharide Biosynthesis Protein SpsA, Chain A"/>
    <property type="match status" value="1"/>
</dbReference>
<proteinExistence type="predicted"/>
<dbReference type="GO" id="GO:0016740">
    <property type="term" value="F:transferase activity"/>
    <property type="evidence" value="ECO:0007669"/>
    <property type="project" value="UniProtKB-KW"/>
</dbReference>
<evidence type="ECO:0000313" key="1">
    <source>
        <dbReference type="EMBL" id="MFC7139420.1"/>
    </source>
</evidence>
<organism evidence="1 2">
    <name type="scientific">Halosimplex aquaticum</name>
    <dbReference type="NCBI Taxonomy" id="3026162"/>
    <lineage>
        <taxon>Archaea</taxon>
        <taxon>Methanobacteriati</taxon>
        <taxon>Methanobacteriota</taxon>
        <taxon>Stenosarchaea group</taxon>
        <taxon>Halobacteria</taxon>
        <taxon>Halobacteriales</taxon>
        <taxon>Haloarculaceae</taxon>
        <taxon>Halosimplex</taxon>
    </lineage>
</organism>
<sequence>MEYVQERVATLHDFGDASPAAPVDRATVVVPLTDRDHASLAAEQVLSTLGDVDPQSVLVALRAGGGTVDDVREWVDSIDVDADLLWCNAPAVRSLLDEHGLNGEAGKGRDVWLALGVAAARSEFVAVHDADATTYGPDHVPRLLFPLARDYSFAKGYYARVENRRLYGRLCRLLYEPLVAALGESRDDPIVDYLGAFRYALAGEFAATSDLVRQLRPPRGWGLEVATLGDAFREAGFDGTAQVDLGIHEHDHRAVSGRGGLSDMADEVAAALFGALADHGVAVDHDALRERYRTTARRFVDQYAADAAFNGLEFDRVAEHEQVDAYAESVRPPASDDRLPAWTETDLDPDAVCRASQDALDSVAGE</sequence>
<comment type="caution">
    <text evidence="1">The sequence shown here is derived from an EMBL/GenBank/DDBJ whole genome shotgun (WGS) entry which is preliminary data.</text>
</comment>
<reference evidence="1 2" key="1">
    <citation type="journal article" date="2019" name="Int. J. Syst. Evol. Microbiol.">
        <title>The Global Catalogue of Microorganisms (GCM) 10K type strain sequencing project: providing services to taxonomists for standard genome sequencing and annotation.</title>
        <authorList>
            <consortium name="The Broad Institute Genomics Platform"/>
            <consortium name="The Broad Institute Genome Sequencing Center for Infectious Disease"/>
            <person name="Wu L."/>
            <person name="Ma J."/>
        </authorList>
    </citation>
    <scope>NUCLEOTIDE SEQUENCE [LARGE SCALE GENOMIC DNA]</scope>
    <source>
        <strain evidence="1 2">XZYJT29</strain>
    </source>
</reference>
<dbReference type="InterPro" id="IPR029044">
    <property type="entry name" value="Nucleotide-diphossugar_trans"/>
</dbReference>